<dbReference type="PANTHER" id="PTHR43036">
    <property type="entry name" value="OSJNBB0011N17.9 PROTEIN"/>
    <property type="match status" value="1"/>
</dbReference>
<feature type="chain" id="PRO_5035166666" description="Methyltransferase type 11 domain-containing protein" evidence="1">
    <location>
        <begin position="28"/>
        <end position="316"/>
    </location>
</feature>
<comment type="caution">
    <text evidence="3">The sequence shown here is derived from an EMBL/GenBank/DDBJ whole genome shotgun (WGS) entry which is preliminary data.</text>
</comment>
<dbReference type="GO" id="GO:0008757">
    <property type="term" value="F:S-adenosylmethionine-dependent methyltransferase activity"/>
    <property type="evidence" value="ECO:0007669"/>
    <property type="project" value="InterPro"/>
</dbReference>
<evidence type="ECO:0000313" key="3">
    <source>
        <dbReference type="EMBL" id="CAH0369551.1"/>
    </source>
</evidence>
<dbReference type="InterPro" id="IPR013216">
    <property type="entry name" value="Methyltransf_11"/>
</dbReference>
<name>A0A8J2X0P1_9STRA</name>
<dbReference type="InterPro" id="IPR029063">
    <property type="entry name" value="SAM-dependent_MTases_sf"/>
</dbReference>
<dbReference type="CDD" id="cd02440">
    <property type="entry name" value="AdoMet_MTases"/>
    <property type="match status" value="1"/>
</dbReference>
<keyword evidence="4" id="KW-1185">Reference proteome</keyword>
<accession>A0A8J2X0P1</accession>
<evidence type="ECO:0000259" key="2">
    <source>
        <dbReference type="Pfam" id="PF08241"/>
    </source>
</evidence>
<dbReference type="AlphaFoldDB" id="A0A8J2X0P1"/>
<feature type="signal peptide" evidence="1">
    <location>
        <begin position="1"/>
        <end position="27"/>
    </location>
</feature>
<reference evidence="3" key="1">
    <citation type="submission" date="2021-11" db="EMBL/GenBank/DDBJ databases">
        <authorList>
            <consortium name="Genoscope - CEA"/>
            <person name="William W."/>
        </authorList>
    </citation>
    <scope>NUCLEOTIDE SEQUENCE</scope>
</reference>
<keyword evidence="1" id="KW-0732">Signal</keyword>
<organism evidence="3 4">
    <name type="scientific">Pelagomonas calceolata</name>
    <dbReference type="NCBI Taxonomy" id="35677"/>
    <lineage>
        <taxon>Eukaryota</taxon>
        <taxon>Sar</taxon>
        <taxon>Stramenopiles</taxon>
        <taxon>Ochrophyta</taxon>
        <taxon>Pelagophyceae</taxon>
        <taxon>Pelagomonadales</taxon>
        <taxon>Pelagomonadaceae</taxon>
        <taxon>Pelagomonas</taxon>
    </lineage>
</organism>
<dbReference type="Pfam" id="PF08241">
    <property type="entry name" value="Methyltransf_11"/>
    <property type="match status" value="1"/>
</dbReference>
<dbReference type="SUPFAM" id="SSF53335">
    <property type="entry name" value="S-adenosyl-L-methionine-dependent methyltransferases"/>
    <property type="match status" value="1"/>
</dbReference>
<evidence type="ECO:0000256" key="1">
    <source>
        <dbReference type="SAM" id="SignalP"/>
    </source>
</evidence>
<gene>
    <name evidence="3" type="ORF">PECAL_2P26780</name>
</gene>
<feature type="domain" description="Methyltransferase type 11" evidence="2">
    <location>
        <begin position="187"/>
        <end position="252"/>
    </location>
</feature>
<protein>
    <recommendedName>
        <fullName evidence="2">Methyltransferase type 11 domain-containing protein</fullName>
    </recommendedName>
</protein>
<proteinExistence type="predicted"/>
<dbReference type="EMBL" id="CAKKNE010000002">
    <property type="protein sequence ID" value="CAH0369551.1"/>
    <property type="molecule type" value="Genomic_DNA"/>
</dbReference>
<evidence type="ECO:0000313" key="4">
    <source>
        <dbReference type="Proteomes" id="UP000789595"/>
    </source>
</evidence>
<sequence length="316" mass="35345">MTAAHRYSIARKMKLLCLAQLLHFAHAAQPALRRRSLIATAPLTLLRPAHAAERYIDQKVVAELGADGQPVAYETVRRLTGEGTGLDLSRNEDISERIFIDAANWPAAAPFSENDFKRLDENDDAQFYPAQQPRLVYHIDEGAVAALTAYYKREIKPGSDVLDICSSWVSHYPQNLKMGRVAGTGMNERELRANTQLTEFTQRDLNKVPQLPYKDRSFDVVTCVVSIDYLTQPIKILKEARRVLRPGGKVILSQSNRMFMTKAVRMWVSMGDEDHLELIGQYLKYAGGYGAPAAYDISAKGRGARDPMYIVTATAV</sequence>
<dbReference type="OrthoDB" id="2013972at2759"/>
<dbReference type="Proteomes" id="UP000789595">
    <property type="component" value="Unassembled WGS sequence"/>
</dbReference>
<dbReference type="Gene3D" id="3.40.50.150">
    <property type="entry name" value="Vaccinia Virus protein VP39"/>
    <property type="match status" value="1"/>
</dbReference>
<dbReference type="PANTHER" id="PTHR43036:SF2">
    <property type="entry name" value="OS04G0481300 PROTEIN"/>
    <property type="match status" value="1"/>
</dbReference>